<feature type="domain" description="ChsH2 rubredoxin-like zinc ribbon" evidence="2">
    <location>
        <begin position="20"/>
        <end position="55"/>
    </location>
</feature>
<name>A0ABS4W107_9PSEU</name>
<dbReference type="RefSeq" id="WP_245351001.1">
    <property type="nucleotide sequence ID" value="NZ_JAGINU010000001.1"/>
</dbReference>
<sequence length="143" mass="15862">MTRPAFRMLPEVTADSAAFWTGGADGELRIHRCHACSRWFHPPAPACFRCRSRDVAPEAVSGRATLASYTLNHHPWFGEAFPVPYVVGLVELAEEPDTRLTTQIVDCDPADVRIGMDVEVDFEHHDDVWVPVFRPTSTGGQAS</sequence>
<comment type="caution">
    <text evidence="3">The sequence shown here is derived from an EMBL/GenBank/DDBJ whole genome shotgun (WGS) entry which is preliminary data.</text>
</comment>
<dbReference type="Proteomes" id="UP001519295">
    <property type="component" value="Unassembled WGS sequence"/>
</dbReference>
<dbReference type="InterPro" id="IPR022002">
    <property type="entry name" value="ChsH2_Znr"/>
</dbReference>
<proteinExistence type="predicted"/>
<protein>
    <submittedName>
        <fullName evidence="3">OB-fold protein</fullName>
    </submittedName>
</protein>
<dbReference type="PANTHER" id="PTHR34075">
    <property type="entry name" value="BLR3430 PROTEIN"/>
    <property type="match status" value="1"/>
</dbReference>
<feature type="domain" description="ChsH2 C-terminal OB-fold" evidence="1">
    <location>
        <begin position="59"/>
        <end position="123"/>
    </location>
</feature>
<gene>
    <name evidence="3" type="ORF">JOF36_005479</name>
</gene>
<dbReference type="SUPFAM" id="SSF50249">
    <property type="entry name" value="Nucleic acid-binding proteins"/>
    <property type="match status" value="1"/>
</dbReference>
<organism evidence="3 4">
    <name type="scientific">Pseudonocardia parietis</name>
    <dbReference type="NCBI Taxonomy" id="570936"/>
    <lineage>
        <taxon>Bacteria</taxon>
        <taxon>Bacillati</taxon>
        <taxon>Actinomycetota</taxon>
        <taxon>Actinomycetes</taxon>
        <taxon>Pseudonocardiales</taxon>
        <taxon>Pseudonocardiaceae</taxon>
        <taxon>Pseudonocardia</taxon>
    </lineage>
</organism>
<accession>A0ABS4W107</accession>
<dbReference type="InterPro" id="IPR052513">
    <property type="entry name" value="Thioester_dehydratase-like"/>
</dbReference>
<evidence type="ECO:0000259" key="1">
    <source>
        <dbReference type="Pfam" id="PF01796"/>
    </source>
</evidence>
<dbReference type="InterPro" id="IPR012340">
    <property type="entry name" value="NA-bd_OB-fold"/>
</dbReference>
<keyword evidence="4" id="KW-1185">Reference proteome</keyword>
<dbReference type="InterPro" id="IPR002878">
    <property type="entry name" value="ChsH2_C"/>
</dbReference>
<dbReference type="Pfam" id="PF12172">
    <property type="entry name" value="zf-ChsH2"/>
    <property type="match status" value="1"/>
</dbReference>
<dbReference type="Gene3D" id="6.10.30.10">
    <property type="match status" value="1"/>
</dbReference>
<evidence type="ECO:0000313" key="3">
    <source>
        <dbReference type="EMBL" id="MBP2369783.1"/>
    </source>
</evidence>
<dbReference type="PANTHER" id="PTHR34075:SF5">
    <property type="entry name" value="BLR3430 PROTEIN"/>
    <property type="match status" value="1"/>
</dbReference>
<dbReference type="Pfam" id="PF01796">
    <property type="entry name" value="OB_ChsH2_C"/>
    <property type="match status" value="1"/>
</dbReference>
<reference evidence="3 4" key="1">
    <citation type="submission" date="2021-03" db="EMBL/GenBank/DDBJ databases">
        <title>Sequencing the genomes of 1000 actinobacteria strains.</title>
        <authorList>
            <person name="Klenk H.-P."/>
        </authorList>
    </citation>
    <scope>NUCLEOTIDE SEQUENCE [LARGE SCALE GENOMIC DNA]</scope>
    <source>
        <strain evidence="3 4">DSM 45256</strain>
    </source>
</reference>
<evidence type="ECO:0000259" key="2">
    <source>
        <dbReference type="Pfam" id="PF12172"/>
    </source>
</evidence>
<evidence type="ECO:0000313" key="4">
    <source>
        <dbReference type="Proteomes" id="UP001519295"/>
    </source>
</evidence>
<dbReference type="EMBL" id="JAGINU010000001">
    <property type="protein sequence ID" value="MBP2369783.1"/>
    <property type="molecule type" value="Genomic_DNA"/>
</dbReference>